<evidence type="ECO:0000313" key="7">
    <source>
        <dbReference type="EMBL" id="GAA2944715.1"/>
    </source>
</evidence>
<organism evidence="7 8">
    <name type="scientific">Streptomyces enissocaesilis</name>
    <dbReference type="NCBI Taxonomy" id="332589"/>
    <lineage>
        <taxon>Bacteria</taxon>
        <taxon>Bacillati</taxon>
        <taxon>Actinomycetota</taxon>
        <taxon>Actinomycetes</taxon>
        <taxon>Kitasatosporales</taxon>
        <taxon>Streptomycetaceae</taxon>
        <taxon>Streptomyces</taxon>
        <taxon>Streptomyces rochei group</taxon>
    </lineage>
</organism>
<evidence type="ECO:0000256" key="4">
    <source>
        <dbReference type="ARBA" id="ARBA00022827"/>
    </source>
</evidence>
<reference evidence="7 8" key="1">
    <citation type="journal article" date="2019" name="Int. J. Syst. Evol. Microbiol.">
        <title>The Global Catalogue of Microorganisms (GCM) 10K type strain sequencing project: providing services to taxonomists for standard genome sequencing and annotation.</title>
        <authorList>
            <consortium name="The Broad Institute Genomics Platform"/>
            <consortium name="The Broad Institute Genome Sequencing Center for Infectious Disease"/>
            <person name="Wu L."/>
            <person name="Ma J."/>
        </authorList>
    </citation>
    <scope>NUCLEOTIDE SEQUENCE [LARGE SCALE GENOMIC DNA]</scope>
    <source>
        <strain evidence="7 8">JCM 9088</strain>
    </source>
</reference>
<comment type="caution">
    <text evidence="7">The sequence shown here is derived from an EMBL/GenBank/DDBJ whole genome shotgun (WGS) entry which is preliminary data.</text>
</comment>
<dbReference type="InterPro" id="IPR051169">
    <property type="entry name" value="NADH-Q_oxidoreductase"/>
</dbReference>
<dbReference type="Pfam" id="PF07992">
    <property type="entry name" value="Pyr_redox_2"/>
    <property type="match status" value="1"/>
</dbReference>
<evidence type="ECO:0000259" key="6">
    <source>
        <dbReference type="Pfam" id="PF07992"/>
    </source>
</evidence>
<comment type="similarity">
    <text evidence="2">Belongs to the NADH dehydrogenase family.</text>
</comment>
<dbReference type="PANTHER" id="PTHR42913:SF3">
    <property type="entry name" value="64 KDA MITOCHONDRIAL NADH DEHYDROGENASE (EUROFUNG)"/>
    <property type="match status" value="1"/>
</dbReference>
<accession>A0ABN3X9T3</accession>
<evidence type="ECO:0000256" key="3">
    <source>
        <dbReference type="ARBA" id="ARBA00022630"/>
    </source>
</evidence>
<keyword evidence="8" id="KW-1185">Reference proteome</keyword>
<name>A0ABN3X9T3_9ACTN</name>
<dbReference type="SUPFAM" id="SSF51905">
    <property type="entry name" value="FAD/NAD(P)-binding domain"/>
    <property type="match status" value="1"/>
</dbReference>
<comment type="cofactor">
    <cofactor evidence="1">
        <name>FAD</name>
        <dbReference type="ChEBI" id="CHEBI:57692"/>
    </cofactor>
</comment>
<evidence type="ECO:0000313" key="8">
    <source>
        <dbReference type="Proteomes" id="UP001500403"/>
    </source>
</evidence>
<dbReference type="PANTHER" id="PTHR42913">
    <property type="entry name" value="APOPTOSIS-INDUCING FACTOR 1"/>
    <property type="match status" value="1"/>
</dbReference>
<evidence type="ECO:0000256" key="2">
    <source>
        <dbReference type="ARBA" id="ARBA00005272"/>
    </source>
</evidence>
<evidence type="ECO:0000256" key="5">
    <source>
        <dbReference type="ARBA" id="ARBA00023002"/>
    </source>
</evidence>
<dbReference type="InterPro" id="IPR023753">
    <property type="entry name" value="FAD/NAD-binding_dom"/>
</dbReference>
<keyword evidence="4" id="KW-0274">FAD</keyword>
<dbReference type="PRINTS" id="PR00368">
    <property type="entry name" value="FADPNR"/>
</dbReference>
<dbReference type="RefSeq" id="WP_344495666.1">
    <property type="nucleotide sequence ID" value="NZ_BAAAUD010000034.1"/>
</dbReference>
<gene>
    <name evidence="7" type="ORF">GCM10010446_32490</name>
</gene>
<feature type="domain" description="FAD/NAD(P)-binding" evidence="6">
    <location>
        <begin position="3"/>
        <end position="312"/>
    </location>
</feature>
<keyword evidence="3" id="KW-0285">Flavoprotein</keyword>
<sequence>MKNILVIGGGFAGVWSAVGAVRTAREQGIDPAELQVTLVSNTDDLVIRPRLYEADPQAMRVALDRVLGPVGIRRVAATVTGIDTDSRQVTALGRDAQPLTLGYDRLVLAAGSQVVRPQLPGTQWLFDIDTLTSAARLDHHLRRLPQSAPFDGQFTAVVVGAGFTGLEIATELSGRLRDLAPDERRDEVKVVLVERAENVGPELGQGPRPHITQVLEDLGIERRLRTTVDGVGERSVTLSDGETVPAATTVWTAGMTASPLTAFVPGERDRIGRLVVDAHLRVKGVAGVFAAGDTAAAEAEPGHLTTQSCQHAVPLGKFAGRNVAGDLLGLDLVRFAPDPYVTCLDLGPAGAVVTSGWDRTVQTTGQEAKKLKQQINSDWIYPPVDDADLILRWADHRTTWPTAEVAA</sequence>
<dbReference type="Gene3D" id="3.50.50.100">
    <property type="match status" value="1"/>
</dbReference>
<keyword evidence="5" id="KW-0560">Oxidoreductase</keyword>
<dbReference type="EMBL" id="BAAAUD010000034">
    <property type="protein sequence ID" value="GAA2944715.1"/>
    <property type="molecule type" value="Genomic_DNA"/>
</dbReference>
<dbReference type="InterPro" id="IPR036188">
    <property type="entry name" value="FAD/NAD-bd_sf"/>
</dbReference>
<dbReference type="Proteomes" id="UP001500403">
    <property type="component" value="Unassembled WGS sequence"/>
</dbReference>
<proteinExistence type="inferred from homology"/>
<protein>
    <submittedName>
        <fullName evidence="7">NAD(P)/FAD-dependent oxidoreductase</fullName>
    </submittedName>
</protein>
<evidence type="ECO:0000256" key="1">
    <source>
        <dbReference type="ARBA" id="ARBA00001974"/>
    </source>
</evidence>
<dbReference type="PRINTS" id="PR00411">
    <property type="entry name" value="PNDRDTASEI"/>
</dbReference>